<gene>
    <name evidence="1" type="ORF">A4H02_09645</name>
</gene>
<dbReference type="EMBL" id="LWAF01000033">
    <property type="protein sequence ID" value="ODN29648.1"/>
    <property type="molecule type" value="Genomic_DNA"/>
</dbReference>
<sequence length="68" mass="7901">MFHTIAQVSISFREKFLPDDSANDLLKYGLRIVSISFREKFLPDRLIVSERAVLDGTCFHLFQREVPS</sequence>
<proteinExistence type="predicted"/>
<keyword evidence="2" id="KW-1185">Reference proteome</keyword>
<dbReference type="Proteomes" id="UP000094570">
    <property type="component" value="Unassembled WGS sequence"/>
</dbReference>
<accession>A0A1E3G1X7</accession>
<comment type="caution">
    <text evidence="1">The sequence shown here is derived from an EMBL/GenBank/DDBJ whole genome shotgun (WGS) entry which is preliminary data.</text>
</comment>
<organism evidence="1 2">
    <name type="scientific">Fervidobacterium thailandense</name>
    <dbReference type="NCBI Taxonomy" id="1008305"/>
    <lineage>
        <taxon>Bacteria</taxon>
        <taxon>Thermotogati</taxon>
        <taxon>Thermotogota</taxon>
        <taxon>Thermotogae</taxon>
        <taxon>Thermotogales</taxon>
        <taxon>Fervidobacteriaceae</taxon>
        <taxon>Fervidobacterium</taxon>
    </lineage>
</organism>
<evidence type="ECO:0000313" key="1">
    <source>
        <dbReference type="EMBL" id="ODN29648.1"/>
    </source>
</evidence>
<name>A0A1E3G1X7_9BACT</name>
<evidence type="ECO:0000313" key="2">
    <source>
        <dbReference type="Proteomes" id="UP000094570"/>
    </source>
</evidence>
<dbReference type="RefSeq" id="WP_069293962.1">
    <property type="nucleotide sequence ID" value="NZ_LWAF01000033.1"/>
</dbReference>
<dbReference type="AlphaFoldDB" id="A0A1E3G1X7"/>
<protein>
    <submittedName>
        <fullName evidence="1">Uncharacterized protein</fullName>
    </submittedName>
</protein>
<reference evidence="2" key="1">
    <citation type="submission" date="2016-04" db="EMBL/GenBank/DDBJ databases">
        <title>The genome sequence project of a novel Fervidobacterium isolate from a hot spring in Thailand.</title>
        <authorList>
            <person name="Gonzalez J.M."/>
            <person name="Cuecas A."/>
            <person name="Kanoksilapatham W."/>
        </authorList>
    </citation>
    <scope>NUCLEOTIDE SEQUENCE [LARGE SCALE GENOMIC DNA]</scope>
    <source>
        <strain evidence="2">FC2004</strain>
    </source>
</reference>